<reference evidence="2 3" key="1">
    <citation type="journal article" date="2015" name="Annu Rev Anim Biosci">
        <title>The Genome 10K Project: a way forward.</title>
        <authorList>
            <person name="Koepfli K.P."/>
            <person name="Paten B."/>
            <person name="O'Brien S.J."/>
            <person name="Koepfli K.P."/>
            <person name="Paten B."/>
            <person name="Antunes A."/>
            <person name="Belov K."/>
            <person name="Bustamante C."/>
            <person name="Castoe T.A."/>
            <person name="Clawson H."/>
            <person name="Crawford A.J."/>
            <person name="Diekhans M."/>
            <person name="Distel D."/>
            <person name="Durbin R."/>
            <person name="Earl D."/>
            <person name="Fujita M.K."/>
            <person name="Gamble T."/>
            <person name="Georges A."/>
            <person name="Gemmell N."/>
            <person name="Gilbert M.T."/>
            <person name="Graves J.M."/>
            <person name="Green R.E."/>
            <person name="Hickey G."/>
            <person name="Jarvis E.D."/>
            <person name="Johnson W."/>
            <person name="Komissarov A."/>
            <person name="Korf I."/>
            <person name="Kuhn R."/>
            <person name="Larkin D.M."/>
            <person name="Lewin H."/>
            <person name="Lopez J.V."/>
            <person name="Ma J."/>
            <person name="Marques-Bonet T."/>
            <person name="Miller W."/>
            <person name="Murphy R."/>
            <person name="Pevzner P."/>
            <person name="Shapiro B."/>
            <person name="Steiner C."/>
            <person name="Tamazian G."/>
            <person name="Venkatesh B."/>
            <person name="Wang J."/>
            <person name="Wayne R."/>
            <person name="Wiley E."/>
            <person name="Yang H."/>
            <person name="Zhang G."/>
            <person name="Haussler D."/>
            <person name="Ryder O."/>
            <person name="O'Brien S.J."/>
        </authorList>
    </citation>
    <scope>NUCLEOTIDE SEQUENCE</scope>
</reference>
<accession>A0A671EDP4</accession>
<dbReference type="Proteomes" id="UP000472240">
    <property type="component" value="Chromosome 16"/>
</dbReference>
<dbReference type="GO" id="GO:0006048">
    <property type="term" value="P:UDP-N-acetylglucosamine biosynthetic process"/>
    <property type="evidence" value="ECO:0007669"/>
    <property type="project" value="UniProtKB-UniRule"/>
</dbReference>
<reference evidence="3" key="3">
    <citation type="submission" date="2018-12" db="EMBL/GenBank/DDBJ databases">
        <title>G10K-VGP greater horseshoe bat female genome, primary haplotype.</title>
        <authorList>
            <person name="Teeling E."/>
            <person name="Myers G."/>
            <person name="Vernes S."/>
            <person name="Pippel M."/>
            <person name="Winkler S."/>
            <person name="Fedrigo O."/>
            <person name="Rhie A."/>
            <person name="Koren S."/>
            <person name="Phillippy A."/>
            <person name="Lewin H."/>
            <person name="Damas J."/>
            <person name="Howe K."/>
            <person name="Mountcastle J."/>
            <person name="Jarvis E.D."/>
        </authorList>
    </citation>
    <scope>NUCLEOTIDE SEQUENCE [LARGE SCALE GENOMIC DNA]</scope>
</reference>
<dbReference type="PANTHER" id="PTHR13355:SF11">
    <property type="entry name" value="GLUCOSAMINE 6-PHOSPHATE N-ACETYLTRANSFERASE"/>
    <property type="match status" value="1"/>
</dbReference>
<dbReference type="SUPFAM" id="SSF55729">
    <property type="entry name" value="Acyl-CoA N-acyltransferases (Nat)"/>
    <property type="match status" value="1"/>
</dbReference>
<reference evidence="2" key="5">
    <citation type="submission" date="2025-09" db="UniProtKB">
        <authorList>
            <consortium name="Ensembl"/>
        </authorList>
    </citation>
    <scope>IDENTIFICATION</scope>
</reference>
<dbReference type="GeneTree" id="ENSGT00390000008666"/>
<evidence type="ECO:0000313" key="3">
    <source>
        <dbReference type="Proteomes" id="UP000472240"/>
    </source>
</evidence>
<reference evidence="2 3" key="2">
    <citation type="journal article" date="2018" name="Annu Rev Anim Biosci">
        <title>Bat Biology, Genomes, and the Bat1K Project: To Generate Chromosome-Level Genomes for All Living Bat Species.</title>
        <authorList>
            <person name="Teeling E.C."/>
            <person name="Vernes S.C."/>
            <person name="Davalos L.M."/>
            <person name="Ray D.A."/>
            <person name="Gilbert M.T.P."/>
            <person name="Myers E."/>
        </authorList>
    </citation>
    <scope>NUCLEOTIDE SEQUENCE</scope>
</reference>
<keyword evidence="1" id="KW-0012">Acyltransferase</keyword>
<comment type="pathway">
    <text evidence="1">Nucleotide-sugar biosynthesis; UDP-N-acetyl-alpha-D-glucosamine biosynthesis; N-acetyl-alpha-D-glucosamine 1-phosphate from alpha-D-glucosamine 6-phosphate (route I): step 1/2.</text>
</comment>
<sequence length="208" mass="23075">MGLNKIISRVVTVVREVEEEGLAGPEPVCLPAFVESPQSHAQGEQDCRASTDLIAKIKPDKSPMFDPSTRKSGLEPKYSLFVLLELSTLNNLCSVLGRHMKKCGNYYVTVVEDATLGQMVATATLVPEHKFIHSCAKRGRVDVSDECRRRKQVGKLLLSALTLLSKKLDCYKFTLECLTQNVGFHKNFGYTVSEEKLTSINIGLKKTL</sequence>
<keyword evidence="1" id="KW-0808">Transferase</keyword>
<evidence type="ECO:0000256" key="1">
    <source>
        <dbReference type="RuleBase" id="RU365086"/>
    </source>
</evidence>
<dbReference type="Ensembl" id="ENSRFET00010010745.1">
    <property type="protein sequence ID" value="ENSRFEP00010009823.1"/>
    <property type="gene ID" value="ENSRFEG00010006664.1"/>
</dbReference>
<name>A0A671EDP4_RHIFE</name>
<dbReference type="PANTHER" id="PTHR13355">
    <property type="entry name" value="GLUCOSAMINE 6-PHOSPHATE N-ACETYLTRANSFERASE"/>
    <property type="match status" value="1"/>
</dbReference>
<dbReference type="UniPathway" id="UPA00113">
    <property type="reaction ID" value="UER00529"/>
</dbReference>
<dbReference type="Gene3D" id="3.40.630.30">
    <property type="match status" value="1"/>
</dbReference>
<proteinExistence type="inferred from homology"/>
<comment type="catalytic activity">
    <reaction evidence="1">
        <text>D-glucosamine 6-phosphate + acetyl-CoA = N-acetyl-D-glucosamine 6-phosphate + CoA + H(+)</text>
        <dbReference type="Rhea" id="RHEA:10292"/>
        <dbReference type="ChEBI" id="CHEBI:15378"/>
        <dbReference type="ChEBI" id="CHEBI:57287"/>
        <dbReference type="ChEBI" id="CHEBI:57288"/>
        <dbReference type="ChEBI" id="CHEBI:57513"/>
        <dbReference type="ChEBI" id="CHEBI:58725"/>
        <dbReference type="EC" id="2.3.1.4"/>
    </reaction>
</comment>
<evidence type="ECO:0000313" key="2">
    <source>
        <dbReference type="Ensembl" id="ENSRFEP00010009823.1"/>
    </source>
</evidence>
<dbReference type="GO" id="GO:0004343">
    <property type="term" value="F:glucosamine 6-phosphate N-acetyltransferase activity"/>
    <property type="evidence" value="ECO:0007669"/>
    <property type="project" value="UniProtKB-UniRule"/>
</dbReference>
<comment type="subunit">
    <text evidence="1">Homodimer.</text>
</comment>
<comment type="similarity">
    <text evidence="1">Belongs to the acetyltransferase family. GNA1 subfamily.</text>
</comment>
<organism evidence="2 3">
    <name type="scientific">Rhinolophus ferrumequinum</name>
    <name type="common">Greater horseshoe bat</name>
    <dbReference type="NCBI Taxonomy" id="59479"/>
    <lineage>
        <taxon>Eukaryota</taxon>
        <taxon>Metazoa</taxon>
        <taxon>Chordata</taxon>
        <taxon>Craniata</taxon>
        <taxon>Vertebrata</taxon>
        <taxon>Euteleostomi</taxon>
        <taxon>Mammalia</taxon>
        <taxon>Eutheria</taxon>
        <taxon>Laurasiatheria</taxon>
        <taxon>Chiroptera</taxon>
        <taxon>Yinpterochiroptera</taxon>
        <taxon>Rhinolophoidea</taxon>
        <taxon>Rhinolophidae</taxon>
        <taxon>Rhinolophinae</taxon>
        <taxon>Rhinolophus</taxon>
    </lineage>
</organism>
<dbReference type="AlphaFoldDB" id="A0A671EDP4"/>
<dbReference type="InParanoid" id="A0A671EDP4"/>
<dbReference type="EC" id="2.3.1.4" evidence="1"/>
<dbReference type="InterPro" id="IPR039143">
    <property type="entry name" value="GNPNAT1-like"/>
</dbReference>
<keyword evidence="3" id="KW-1185">Reference proteome</keyword>
<reference evidence="2" key="4">
    <citation type="submission" date="2025-08" db="UniProtKB">
        <authorList>
            <consortium name="Ensembl"/>
        </authorList>
    </citation>
    <scope>IDENTIFICATION</scope>
</reference>
<protein>
    <recommendedName>
        <fullName evidence="1">Glucosamine 6-phosphate N-acetyltransferase</fullName>
        <ecNumber evidence="1">2.3.1.4</ecNumber>
    </recommendedName>
</protein>
<dbReference type="InterPro" id="IPR016181">
    <property type="entry name" value="Acyl_CoA_acyltransferase"/>
</dbReference>